<dbReference type="GO" id="GO:0006508">
    <property type="term" value="P:proteolysis"/>
    <property type="evidence" value="ECO:0007669"/>
    <property type="project" value="UniProtKB-KW"/>
</dbReference>
<dbReference type="OrthoDB" id="319764at2"/>
<comment type="subunit">
    <text evidence="4 9">Homodimer.</text>
</comment>
<evidence type="ECO:0000259" key="10">
    <source>
        <dbReference type="SMART" id="SM00939"/>
    </source>
</evidence>
<dbReference type="SMART" id="SM00939">
    <property type="entry name" value="PepX_C"/>
    <property type="match status" value="1"/>
</dbReference>
<comment type="subcellular location">
    <subcellularLocation>
        <location evidence="9">Cytoplasm</location>
    </subcellularLocation>
</comment>
<dbReference type="Gene3D" id="3.40.50.1820">
    <property type="entry name" value="alpha/beta hydrolase"/>
    <property type="match status" value="1"/>
</dbReference>
<dbReference type="GO" id="GO:0008239">
    <property type="term" value="F:dipeptidyl-peptidase activity"/>
    <property type="evidence" value="ECO:0007669"/>
    <property type="project" value="UniProtKB-UniRule"/>
</dbReference>
<evidence type="ECO:0000259" key="11">
    <source>
        <dbReference type="SMART" id="SM00940"/>
    </source>
</evidence>
<organism evidence="12 13">
    <name type="scientific">Dellaglioa algida DSM 15638</name>
    <dbReference type="NCBI Taxonomy" id="1423719"/>
    <lineage>
        <taxon>Bacteria</taxon>
        <taxon>Bacillati</taxon>
        <taxon>Bacillota</taxon>
        <taxon>Bacilli</taxon>
        <taxon>Lactobacillales</taxon>
        <taxon>Lactobacillaceae</taxon>
        <taxon>Dellaglioa</taxon>
    </lineage>
</organism>
<dbReference type="RefSeq" id="WP_057973966.1">
    <property type="nucleotide sequence ID" value="NZ_AZDI01000003.1"/>
</dbReference>
<dbReference type="Pfam" id="PF08530">
    <property type="entry name" value="PepX_C"/>
    <property type="match status" value="1"/>
</dbReference>
<dbReference type="GO" id="GO:0008236">
    <property type="term" value="F:serine-type peptidase activity"/>
    <property type="evidence" value="ECO:0007669"/>
    <property type="project" value="UniProtKB-KW"/>
</dbReference>
<comment type="similarity">
    <text evidence="3 9">Belongs to the peptidase S15 family.</text>
</comment>
<evidence type="ECO:0000256" key="6">
    <source>
        <dbReference type="ARBA" id="ARBA00022670"/>
    </source>
</evidence>
<evidence type="ECO:0000256" key="7">
    <source>
        <dbReference type="ARBA" id="ARBA00022801"/>
    </source>
</evidence>
<keyword evidence="13" id="KW-1185">Reference proteome</keyword>
<dbReference type="Gene3D" id="1.10.246.70">
    <property type="match status" value="1"/>
</dbReference>
<dbReference type="InterPro" id="IPR036313">
    <property type="entry name" value="PepX_N_dom_sf"/>
</dbReference>
<dbReference type="SUPFAM" id="SSF49785">
    <property type="entry name" value="Galactose-binding domain-like"/>
    <property type="match status" value="1"/>
</dbReference>
<dbReference type="InterPro" id="IPR029058">
    <property type="entry name" value="AB_hydrolase_fold"/>
</dbReference>
<dbReference type="EMBL" id="AZDI01000003">
    <property type="protein sequence ID" value="KRK45937.1"/>
    <property type="molecule type" value="Genomic_DNA"/>
</dbReference>
<dbReference type="PANTHER" id="PTHR43056:SF10">
    <property type="entry name" value="COCE_NOND FAMILY, PUTATIVE (AFU_ORTHOLOGUE AFUA_7G00600)-RELATED"/>
    <property type="match status" value="1"/>
</dbReference>
<accession>A0A0R1HR57</accession>
<dbReference type="SMART" id="SM00940">
    <property type="entry name" value="PepX_N"/>
    <property type="match status" value="1"/>
</dbReference>
<evidence type="ECO:0000256" key="5">
    <source>
        <dbReference type="ARBA" id="ARBA00022438"/>
    </source>
</evidence>
<dbReference type="GO" id="GO:0005737">
    <property type="term" value="C:cytoplasm"/>
    <property type="evidence" value="ECO:0007669"/>
    <property type="project" value="UniProtKB-SubCell"/>
</dbReference>
<comment type="caution">
    <text evidence="12">The sequence shown here is derived from an EMBL/GenBank/DDBJ whole genome shotgun (WGS) entry which is preliminary data.</text>
</comment>
<dbReference type="HAMAP" id="MF_00698">
    <property type="entry name" value="Aminopeptidase_S15"/>
    <property type="match status" value="1"/>
</dbReference>
<dbReference type="Proteomes" id="UP000051450">
    <property type="component" value="Unassembled WGS sequence"/>
</dbReference>
<evidence type="ECO:0000313" key="13">
    <source>
        <dbReference type="Proteomes" id="UP000051450"/>
    </source>
</evidence>
<keyword evidence="7 9" id="KW-0378">Hydrolase</keyword>
<evidence type="ECO:0000256" key="1">
    <source>
        <dbReference type="ARBA" id="ARBA00000123"/>
    </source>
</evidence>
<dbReference type="Pfam" id="PF02129">
    <property type="entry name" value="Peptidase_S15"/>
    <property type="match status" value="1"/>
</dbReference>
<protein>
    <recommendedName>
        <fullName evidence="9">Xaa-Pro dipeptidyl-peptidase</fullName>
        <ecNumber evidence="9">3.4.14.11</ecNumber>
    </recommendedName>
    <alternativeName>
        <fullName evidence="9">X-Pro dipeptidyl-peptidase</fullName>
    </alternativeName>
    <alternativeName>
        <fullName evidence="9">X-prolyl-dipeptidyl aminopeptidase</fullName>
        <shortName evidence="9">X-PDAP</shortName>
    </alternativeName>
</protein>
<dbReference type="InterPro" id="IPR013736">
    <property type="entry name" value="Xaa-Pro_dipept_C"/>
</dbReference>
<keyword evidence="6 9" id="KW-0645">Protease</keyword>
<dbReference type="InterPro" id="IPR050585">
    <property type="entry name" value="Xaa-Pro_dipeptidyl-ppase/CocE"/>
</dbReference>
<dbReference type="AlphaFoldDB" id="A0A0R1HR57"/>
<evidence type="ECO:0000256" key="9">
    <source>
        <dbReference type="HAMAP-Rule" id="MF_00698"/>
    </source>
</evidence>
<proteinExistence type="inferred from homology"/>
<feature type="active site" description="Charge relay system" evidence="9">
    <location>
        <position position="485"/>
    </location>
</feature>
<keyword evidence="9" id="KW-0963">Cytoplasm</keyword>
<dbReference type="InterPro" id="IPR008979">
    <property type="entry name" value="Galactose-bd-like_sf"/>
</dbReference>
<dbReference type="InterPro" id="IPR008252">
    <property type="entry name" value="Pept_S15_Xpro"/>
</dbReference>
<comment type="function">
    <text evidence="2 9">Removes N-terminal dipeptides sequentially from polypeptides having unsubstituted N-termini provided that the penultimate residue is proline.</text>
</comment>
<dbReference type="InterPro" id="IPR015251">
    <property type="entry name" value="PepX_N_dom"/>
</dbReference>
<dbReference type="InterPro" id="IPR000383">
    <property type="entry name" value="Xaa-Pro-like_dom"/>
</dbReference>
<keyword evidence="8 9" id="KW-0720">Serine protease</keyword>
<dbReference type="Gene3D" id="2.60.120.260">
    <property type="entry name" value="Galactose-binding domain-like"/>
    <property type="match status" value="1"/>
</dbReference>
<evidence type="ECO:0000256" key="2">
    <source>
        <dbReference type="ARBA" id="ARBA00003997"/>
    </source>
</evidence>
<name>A0A0R1HR57_9LACO</name>
<dbReference type="PATRIC" id="fig|1423719.4.peg.913"/>
<dbReference type="SUPFAM" id="SSF81761">
    <property type="entry name" value="X-Prolyl dipeptidyl aminopeptidase PepX, N-terminal domain"/>
    <property type="match status" value="1"/>
</dbReference>
<dbReference type="PANTHER" id="PTHR43056">
    <property type="entry name" value="PEPTIDASE S9 PROLYL OLIGOPEPTIDASE"/>
    <property type="match status" value="1"/>
</dbReference>
<keyword evidence="5 9" id="KW-0031">Aminopeptidase</keyword>
<gene>
    <name evidence="9" type="primary">pepX</name>
    <name evidence="12" type="ORF">FC66_GL000897</name>
</gene>
<dbReference type="STRING" id="1423719.FC66_GL000897"/>
<evidence type="ECO:0000313" key="12">
    <source>
        <dbReference type="EMBL" id="KRK45937.1"/>
    </source>
</evidence>
<comment type="catalytic activity">
    <reaction evidence="1 9">
        <text>Hydrolyzes Xaa-Pro-|- bonds to release unblocked, N-terminal dipeptides from substrates including Ala-Pro-|-p-nitroanilide and (sequentially) Tyr-Pro-|-Phe-Pro-|-Gly-Pro-|-Ile.</text>
        <dbReference type="EC" id="3.4.14.11"/>
    </reaction>
</comment>
<dbReference type="SUPFAM" id="SSF53474">
    <property type="entry name" value="alpha/beta-Hydrolases"/>
    <property type="match status" value="1"/>
</dbReference>
<reference evidence="12 13" key="1">
    <citation type="journal article" date="2015" name="Genome Announc.">
        <title>Expanding the biotechnology potential of lactobacilli through comparative genomics of 213 strains and associated genera.</title>
        <authorList>
            <person name="Sun Z."/>
            <person name="Harris H.M."/>
            <person name="McCann A."/>
            <person name="Guo C."/>
            <person name="Argimon S."/>
            <person name="Zhang W."/>
            <person name="Yang X."/>
            <person name="Jeffery I.B."/>
            <person name="Cooney J.C."/>
            <person name="Kagawa T.F."/>
            <person name="Liu W."/>
            <person name="Song Y."/>
            <person name="Salvetti E."/>
            <person name="Wrobel A."/>
            <person name="Rasinkangas P."/>
            <person name="Parkhill J."/>
            <person name="Rea M.C."/>
            <person name="O'Sullivan O."/>
            <person name="Ritari J."/>
            <person name="Douillard F.P."/>
            <person name="Paul Ross R."/>
            <person name="Yang R."/>
            <person name="Briner A.E."/>
            <person name="Felis G.E."/>
            <person name="de Vos W.M."/>
            <person name="Barrangou R."/>
            <person name="Klaenhammer T.R."/>
            <person name="Caufield P.W."/>
            <person name="Cui Y."/>
            <person name="Zhang H."/>
            <person name="O'Toole P.W."/>
        </authorList>
    </citation>
    <scope>NUCLEOTIDE SEQUENCE [LARGE SCALE GENOMIC DNA]</scope>
    <source>
        <strain evidence="12 13">DSM 15638</strain>
    </source>
</reference>
<dbReference type="GO" id="GO:0004177">
    <property type="term" value="F:aminopeptidase activity"/>
    <property type="evidence" value="ECO:0007669"/>
    <property type="project" value="UniProtKB-KW"/>
</dbReference>
<evidence type="ECO:0000256" key="3">
    <source>
        <dbReference type="ARBA" id="ARBA00010819"/>
    </source>
</evidence>
<evidence type="ECO:0000256" key="4">
    <source>
        <dbReference type="ARBA" id="ARBA00011738"/>
    </source>
</evidence>
<feature type="active site" description="Charge relay system" evidence="9">
    <location>
        <position position="365"/>
    </location>
</feature>
<feature type="domain" description="X-Prolyl dipeptidyl aminopeptidase PepX N-terminal" evidence="11">
    <location>
        <begin position="1"/>
        <end position="153"/>
    </location>
</feature>
<dbReference type="Pfam" id="PF09168">
    <property type="entry name" value="PepX_N"/>
    <property type="match status" value="1"/>
</dbReference>
<dbReference type="EC" id="3.4.14.11" evidence="9"/>
<feature type="active site" description="Charge relay system" evidence="9">
    <location>
        <position position="516"/>
    </location>
</feature>
<sequence>MKNNQFANYTPTFETQIKELKAMKFYIDAETNLTFLLEQSLDKVFLDYQTARSKHQKYHSLLATDSTSVDDFFTMKNELTPTIFYNIALQLLEFEVGIDFKIDDPFTAMTKIQLPSIEIINSVDDFWSAWYLLLTTHTKNGQVFTDLLANKGYFVSFYEDAKPLFFNGKAQPVFDTTKLIREVVYVEAPLDTDHDGQRDLLKTEILRPTVTSGFKVPVLYTASPYNQGTNDEAEVMHNVDIPLAEKPVTDLSEADITSTYQEPELPNPRPVLSETTETEQTFSREFSYTLNDYMLARGFAIVYAAGIGTRESDGIRTCGSVEETVSTVAIIEWLTGQRQAFTNKLNNRAIKATWSNGNVAMTGKSYLGTLATAAATTGVSGLKTIISEAAISSWYDYYRENGLVVAPAACQGEDADVLAELCLSRKKDAADYTTIQNYFSEVMDKLAIGQDRESGNYNQFWDERNYLNQVQNIKANIIMVHGLNDWNVKPRQVEQLWQALRPSPVVKKLFLHQGKHIYINNFRSLDFTDMMNLWLSNQLYAVENGAETLIPNVTMQDNLNAETWHTFDDWADPDSPVQSYHFHQDKLTQSVTSDEHQSVTFKDDLPDDIFNAYVTNNNLWEHDLISTKETNMAENRVQLVTDSFTERLFLSGSAHVKLSVSAGQTKGLISCMLIDYGEANRLNEMPTVLGRKALDTGFHWREDDLVEFTKSATSTPWKMISKGHINLQNRTNRYQNDSVLPGTFNTIEFDLQPTAYQVEKGHRLGLVIYATDFGMTLRNNDSDIYTINLANSRLKVPYQPVTTLF</sequence>
<evidence type="ECO:0000256" key="8">
    <source>
        <dbReference type="ARBA" id="ARBA00022825"/>
    </source>
</evidence>
<feature type="domain" description="Xaa-Pro dipeptidyl-peptidase C-terminal" evidence="10">
    <location>
        <begin position="532"/>
        <end position="795"/>
    </location>
</feature>
<dbReference type="PRINTS" id="PR00923">
    <property type="entry name" value="LACTOPTASE"/>
</dbReference>
<dbReference type="NCBIfam" id="NF003781">
    <property type="entry name" value="PRK05371.1-2"/>
    <property type="match status" value="1"/>
</dbReference>